<reference evidence="1 2" key="2">
    <citation type="journal article" date="2016" name="Environ. Microbiol. Rep.">
        <title>Metagenomic evidence for the presence of phototrophic Gemmatimonadetes bacteria in diverse environments.</title>
        <authorList>
            <person name="Zeng Y."/>
            <person name="Baumbach J."/>
            <person name="Barbosa E.G."/>
            <person name="Azevedo V."/>
            <person name="Zhang C."/>
            <person name="Koblizek M."/>
        </authorList>
    </citation>
    <scope>NUCLEOTIDE SEQUENCE [LARGE SCALE GENOMIC DNA]</scope>
    <source>
        <strain evidence="1 2">AP64</strain>
    </source>
</reference>
<gene>
    <name evidence="1" type="ORF">GEMMAAP_13765</name>
</gene>
<reference evidence="1 2" key="1">
    <citation type="journal article" date="2014" name="Proc. Natl. Acad. Sci. U.S.A.">
        <title>Functional type 2 photosynthetic reaction centers found in the rare bacterial phylum Gemmatimonadetes.</title>
        <authorList>
            <person name="Zeng Y."/>
            <person name="Feng F."/>
            <person name="Medova H."/>
            <person name="Dean J."/>
            <person name="Koblizek M."/>
        </authorList>
    </citation>
    <scope>NUCLEOTIDE SEQUENCE [LARGE SCALE GENOMIC DNA]</scope>
    <source>
        <strain evidence="1 2">AP64</strain>
    </source>
</reference>
<dbReference type="EMBL" id="CP011454">
    <property type="protein sequence ID" value="AMW05587.1"/>
    <property type="molecule type" value="Genomic_DNA"/>
</dbReference>
<dbReference type="KEGG" id="gph:GEMMAAP_13765"/>
<protein>
    <submittedName>
        <fullName evidence="1">Uncharacterized protein</fullName>
    </submittedName>
</protein>
<organism evidence="1 2">
    <name type="scientific">Gemmatimonas phototrophica</name>
    <dbReference type="NCBI Taxonomy" id="1379270"/>
    <lineage>
        <taxon>Bacteria</taxon>
        <taxon>Pseudomonadati</taxon>
        <taxon>Gemmatimonadota</taxon>
        <taxon>Gemmatimonadia</taxon>
        <taxon>Gemmatimonadales</taxon>
        <taxon>Gemmatimonadaceae</taxon>
        <taxon>Gemmatimonas</taxon>
    </lineage>
</organism>
<dbReference type="AlphaFoldDB" id="A0A143BKJ1"/>
<accession>A0A143BKJ1</accession>
<dbReference type="RefSeq" id="WP_026848711.1">
    <property type="nucleotide sequence ID" value="NZ_CP011454.1"/>
</dbReference>
<dbReference type="Proteomes" id="UP000076404">
    <property type="component" value="Chromosome"/>
</dbReference>
<sequence>MSDQNTATAEHRSWQWDLVLQYEDGSLPASAWHEATLTVVTQWYVKNLPEAQARARYAQYYHRNRRRLTNRLSGASVDIAALEAIDQIWESLLVRALNAKSA</sequence>
<proteinExistence type="predicted"/>
<evidence type="ECO:0000313" key="1">
    <source>
        <dbReference type="EMBL" id="AMW05587.1"/>
    </source>
</evidence>
<name>A0A143BKJ1_9BACT</name>
<evidence type="ECO:0000313" key="2">
    <source>
        <dbReference type="Proteomes" id="UP000076404"/>
    </source>
</evidence>
<keyword evidence="2" id="KW-1185">Reference proteome</keyword>